<accession>A0ABR6NKD8</accession>
<protein>
    <submittedName>
        <fullName evidence="1">Uncharacterized protein</fullName>
    </submittedName>
</protein>
<reference evidence="1 2" key="1">
    <citation type="submission" date="2020-08" db="EMBL/GenBank/DDBJ databases">
        <title>Exploring microbial biodiversity for novel pathways involved in the catabolism of aromatic compounds derived from lignin.</title>
        <authorList>
            <person name="Elkins J."/>
        </authorList>
    </citation>
    <scope>NUCLEOTIDE SEQUENCE [LARGE SCALE GENOMIC DNA]</scope>
    <source>
        <strain evidence="1 2">B1D3A</strain>
    </source>
</reference>
<name>A0ABR6NKD8_9SPHN</name>
<evidence type="ECO:0000313" key="2">
    <source>
        <dbReference type="Proteomes" id="UP001138540"/>
    </source>
</evidence>
<comment type="caution">
    <text evidence="1">The sequence shown here is derived from an EMBL/GenBank/DDBJ whole genome shotgun (WGS) entry which is preliminary data.</text>
</comment>
<evidence type="ECO:0000313" key="1">
    <source>
        <dbReference type="EMBL" id="MBB5987745.1"/>
    </source>
</evidence>
<keyword evidence="2" id="KW-1185">Reference proteome</keyword>
<sequence length="103" mass="10789">MALPAHAAPADTRIADRSAQFRLAPEGYVEGPELAQAAAQASILPMDVPAPRGRAPQPAADNGVGALSGLLALGPELRLLLNDRISTAIAERVMLGLRFARHF</sequence>
<gene>
    <name evidence="1" type="ORF">HNP60_003719</name>
</gene>
<organism evidence="1 2">
    <name type="scientific">Sphingobium lignivorans</name>
    <dbReference type="NCBI Taxonomy" id="2735886"/>
    <lineage>
        <taxon>Bacteria</taxon>
        <taxon>Pseudomonadati</taxon>
        <taxon>Pseudomonadota</taxon>
        <taxon>Alphaproteobacteria</taxon>
        <taxon>Sphingomonadales</taxon>
        <taxon>Sphingomonadaceae</taxon>
        <taxon>Sphingobium</taxon>
    </lineage>
</organism>
<proteinExistence type="predicted"/>
<dbReference type="RefSeq" id="WP_184156368.1">
    <property type="nucleotide sequence ID" value="NZ_JACHKA010000001.1"/>
</dbReference>
<dbReference type="EMBL" id="JACHKA010000001">
    <property type="protein sequence ID" value="MBB5987745.1"/>
    <property type="molecule type" value="Genomic_DNA"/>
</dbReference>
<dbReference type="Proteomes" id="UP001138540">
    <property type="component" value="Unassembled WGS sequence"/>
</dbReference>